<organism evidence="2 3">
    <name type="scientific">Thalassorhabdomicrobium marinisediminis</name>
    <dbReference type="NCBI Taxonomy" id="2170577"/>
    <lineage>
        <taxon>Bacteria</taxon>
        <taxon>Pseudomonadati</taxon>
        <taxon>Pseudomonadota</taxon>
        <taxon>Alphaproteobacteria</taxon>
        <taxon>Rhodobacterales</taxon>
        <taxon>Paracoccaceae</taxon>
        <taxon>Thalassorhabdomicrobium</taxon>
    </lineage>
</organism>
<dbReference type="AlphaFoldDB" id="A0A2T7FWY4"/>
<feature type="transmembrane region" description="Helical" evidence="1">
    <location>
        <begin position="35"/>
        <end position="53"/>
    </location>
</feature>
<proteinExistence type="predicted"/>
<reference evidence="2 3" key="1">
    <citation type="submission" date="2018-04" db="EMBL/GenBank/DDBJ databases">
        <title>Pelagivirga bohaiensis gen. nov., sp. nov., a bacterium isolated from the Bohai Sea.</title>
        <authorList>
            <person name="Ji X."/>
        </authorList>
    </citation>
    <scope>NUCLEOTIDE SEQUENCE [LARGE SCALE GENOMIC DNA]</scope>
    <source>
        <strain evidence="2 3">BH-SD16</strain>
    </source>
</reference>
<keyword evidence="3" id="KW-1185">Reference proteome</keyword>
<keyword evidence="1" id="KW-0812">Transmembrane</keyword>
<evidence type="ECO:0000313" key="2">
    <source>
        <dbReference type="EMBL" id="PVA06685.1"/>
    </source>
</evidence>
<accession>A0A2T7FWY4</accession>
<dbReference type="Proteomes" id="UP000244817">
    <property type="component" value="Unassembled WGS sequence"/>
</dbReference>
<comment type="caution">
    <text evidence="2">The sequence shown here is derived from an EMBL/GenBank/DDBJ whole genome shotgun (WGS) entry which is preliminary data.</text>
</comment>
<evidence type="ECO:0000256" key="1">
    <source>
        <dbReference type="SAM" id="Phobius"/>
    </source>
</evidence>
<evidence type="ECO:0000313" key="3">
    <source>
        <dbReference type="Proteomes" id="UP000244817"/>
    </source>
</evidence>
<dbReference type="OrthoDB" id="7510999at2"/>
<protein>
    <submittedName>
        <fullName evidence="2">CTP synthetase</fullName>
    </submittedName>
</protein>
<name>A0A2T7FWY4_9RHOB</name>
<dbReference type="RefSeq" id="WP_108640843.1">
    <property type="nucleotide sequence ID" value="NZ_QCYG01000005.1"/>
</dbReference>
<gene>
    <name evidence="2" type="ORF">DC363_09145</name>
</gene>
<sequence>MARLAAILFSIIGTSTAGTFMIAALVMGYDTARPIIIAVSLGVLVAVPITWLVSKAIIERG</sequence>
<dbReference type="EMBL" id="QCYG01000005">
    <property type="protein sequence ID" value="PVA06685.1"/>
    <property type="molecule type" value="Genomic_DNA"/>
</dbReference>
<feature type="transmembrane region" description="Helical" evidence="1">
    <location>
        <begin position="7"/>
        <end position="29"/>
    </location>
</feature>
<keyword evidence="1" id="KW-1133">Transmembrane helix</keyword>
<keyword evidence="1" id="KW-0472">Membrane</keyword>